<protein>
    <submittedName>
        <fullName evidence="2">Uncharacterized protein</fullName>
    </submittedName>
</protein>
<sequence length="174" mass="19674">MNNLPGHFADFVRVGTPPRRYVYYAIGAFVIQDPSTELPHIGGAVIDSTEAGEGEVLRSEVAAAVGLLRHQFRRGDFCQNHTLPAIVFSFQHDRFGRVTQFHFDGRSLILRQSRLLDFRSDEPTTDAYHMIRWLANRPIGETRFRQVAADETEENEVQDVDKADGKLPIPVRGP</sequence>
<dbReference type="GeneID" id="11523312"/>
<accession>G2RIF6</accession>
<evidence type="ECO:0000313" key="2">
    <source>
        <dbReference type="EMBL" id="AEO71618.1"/>
    </source>
</evidence>
<evidence type="ECO:0000313" key="3">
    <source>
        <dbReference type="Proteomes" id="UP000008181"/>
    </source>
</evidence>
<proteinExistence type="predicted"/>
<dbReference type="Proteomes" id="UP000008181">
    <property type="component" value="Chromosome 6"/>
</dbReference>
<dbReference type="HOGENOM" id="CLU_1541174_0_0_1"/>
<gene>
    <name evidence="2" type="ORF">THITE_2124243</name>
</gene>
<dbReference type="eggNOG" id="ENOG502SYJR">
    <property type="taxonomic scope" value="Eukaryota"/>
</dbReference>
<dbReference type="OrthoDB" id="4177740at2759"/>
<evidence type="ECO:0000256" key="1">
    <source>
        <dbReference type="SAM" id="MobiDB-lite"/>
    </source>
</evidence>
<dbReference type="EMBL" id="CP003014">
    <property type="protein sequence ID" value="AEO71618.1"/>
    <property type="molecule type" value="Genomic_DNA"/>
</dbReference>
<dbReference type="KEGG" id="ttt:THITE_2124243"/>
<organism evidence="2 3">
    <name type="scientific">Thermothielavioides terrestris (strain ATCC 38088 / NRRL 8126)</name>
    <name type="common">Thielavia terrestris</name>
    <dbReference type="NCBI Taxonomy" id="578455"/>
    <lineage>
        <taxon>Eukaryota</taxon>
        <taxon>Fungi</taxon>
        <taxon>Dikarya</taxon>
        <taxon>Ascomycota</taxon>
        <taxon>Pezizomycotina</taxon>
        <taxon>Sordariomycetes</taxon>
        <taxon>Sordariomycetidae</taxon>
        <taxon>Sordariales</taxon>
        <taxon>Chaetomiaceae</taxon>
        <taxon>Thermothielavioides</taxon>
        <taxon>Thermothielavioides terrestris</taxon>
    </lineage>
</organism>
<dbReference type="RefSeq" id="XP_003657954.1">
    <property type="nucleotide sequence ID" value="XM_003657906.1"/>
</dbReference>
<feature type="region of interest" description="Disordered" evidence="1">
    <location>
        <begin position="150"/>
        <end position="174"/>
    </location>
</feature>
<keyword evidence="3" id="KW-1185">Reference proteome</keyword>
<name>G2RIF6_THETT</name>
<reference evidence="2 3" key="1">
    <citation type="journal article" date="2011" name="Nat. Biotechnol.">
        <title>Comparative genomic analysis of the thermophilic biomass-degrading fungi Myceliophthora thermophila and Thielavia terrestris.</title>
        <authorList>
            <person name="Berka R.M."/>
            <person name="Grigoriev I.V."/>
            <person name="Otillar R."/>
            <person name="Salamov A."/>
            <person name="Grimwood J."/>
            <person name="Reid I."/>
            <person name="Ishmael N."/>
            <person name="John T."/>
            <person name="Darmond C."/>
            <person name="Moisan M.-C."/>
            <person name="Henrissat B."/>
            <person name="Coutinho P.M."/>
            <person name="Lombard V."/>
            <person name="Natvig D.O."/>
            <person name="Lindquist E."/>
            <person name="Schmutz J."/>
            <person name="Lucas S."/>
            <person name="Harris P."/>
            <person name="Powlowski J."/>
            <person name="Bellemare A."/>
            <person name="Taylor D."/>
            <person name="Butler G."/>
            <person name="de Vries R.P."/>
            <person name="Allijn I.E."/>
            <person name="van den Brink J."/>
            <person name="Ushinsky S."/>
            <person name="Storms R."/>
            <person name="Powell A.J."/>
            <person name="Paulsen I.T."/>
            <person name="Elbourne L.D.H."/>
            <person name="Baker S.E."/>
            <person name="Magnuson J."/>
            <person name="LaBoissiere S."/>
            <person name="Clutterbuck A.J."/>
            <person name="Martinez D."/>
            <person name="Wogulis M."/>
            <person name="de Leon A.L."/>
            <person name="Rey M.W."/>
            <person name="Tsang A."/>
        </authorList>
    </citation>
    <scope>NUCLEOTIDE SEQUENCE [LARGE SCALE GENOMIC DNA]</scope>
    <source>
        <strain evidence="3">ATCC 38088 / NRRL 8126</strain>
    </source>
</reference>
<dbReference type="AlphaFoldDB" id="G2RIF6"/>